<protein>
    <recommendedName>
        <fullName evidence="1">ArnR1-like winged helix-turn-helix domain-containing protein</fullName>
    </recommendedName>
</protein>
<feature type="domain" description="ArnR1-like winged helix-turn-helix" evidence="1">
    <location>
        <begin position="24"/>
        <end position="108"/>
    </location>
</feature>
<gene>
    <name evidence="2" type="ORF">HGGDFBBL_00023</name>
</gene>
<dbReference type="InterPro" id="IPR038723">
    <property type="entry name" value="ArnR1-like_HTH"/>
</dbReference>
<name>A0A7G9YXQ7_9EURY</name>
<evidence type="ECO:0000259" key="1">
    <source>
        <dbReference type="Pfam" id="PF14947"/>
    </source>
</evidence>
<accession>A0A7G9YXQ7</accession>
<proteinExistence type="predicted"/>
<dbReference type="AlphaFoldDB" id="A0A7G9YXQ7"/>
<organism evidence="2">
    <name type="scientific">Candidatus Methanophagaceae archaeon ANME-1 ERB6</name>
    <dbReference type="NCBI Taxonomy" id="2759912"/>
    <lineage>
        <taxon>Archaea</taxon>
        <taxon>Methanobacteriati</taxon>
        <taxon>Methanobacteriota</taxon>
        <taxon>Stenosarchaea group</taxon>
        <taxon>Methanomicrobia</taxon>
        <taxon>Candidatus Methanophagales</taxon>
        <taxon>Candidatus Methanophagaceae</taxon>
    </lineage>
</organism>
<dbReference type="InterPro" id="IPR036388">
    <property type="entry name" value="WH-like_DNA-bd_sf"/>
</dbReference>
<dbReference type="Pfam" id="PF14947">
    <property type="entry name" value="HTH_45"/>
    <property type="match status" value="1"/>
</dbReference>
<evidence type="ECO:0000313" key="2">
    <source>
        <dbReference type="EMBL" id="QNO52791.1"/>
    </source>
</evidence>
<dbReference type="SUPFAM" id="SSF46785">
    <property type="entry name" value="Winged helix' DNA-binding domain"/>
    <property type="match status" value="1"/>
</dbReference>
<sequence>MLFLLKLLYRVKVKNENGNEMNPRSRWEIILDILRVISEEEREDEGAVKKTRVMQKAYLDWRNFQRHFNFLLKQGFVRGSNEPEEGKGYYLTEKGRDLMKQLREVEDILR</sequence>
<reference evidence="2" key="1">
    <citation type="submission" date="2020-06" db="EMBL/GenBank/DDBJ databases">
        <title>Unique genomic features of the anaerobic methanotrophic archaea.</title>
        <authorList>
            <person name="Chadwick G.L."/>
            <person name="Skennerton C.T."/>
            <person name="Laso-Perez R."/>
            <person name="Leu A.O."/>
            <person name="Speth D.R."/>
            <person name="Yu H."/>
            <person name="Morgan-Lang C."/>
            <person name="Hatzenpichler R."/>
            <person name="Goudeau D."/>
            <person name="Malmstrom R."/>
            <person name="Brazelton W.J."/>
            <person name="Woyke T."/>
            <person name="Hallam S.J."/>
            <person name="Tyson G.W."/>
            <person name="Wegener G."/>
            <person name="Boetius A."/>
            <person name="Orphan V."/>
        </authorList>
    </citation>
    <scope>NUCLEOTIDE SEQUENCE</scope>
</reference>
<dbReference type="Gene3D" id="1.10.10.10">
    <property type="entry name" value="Winged helix-like DNA-binding domain superfamily/Winged helix DNA-binding domain"/>
    <property type="match status" value="1"/>
</dbReference>
<dbReference type="InterPro" id="IPR036390">
    <property type="entry name" value="WH_DNA-bd_sf"/>
</dbReference>
<dbReference type="EMBL" id="MT631521">
    <property type="protein sequence ID" value="QNO52791.1"/>
    <property type="molecule type" value="Genomic_DNA"/>
</dbReference>